<organism evidence="1 2">
    <name type="scientific">Marinomonas transparens</name>
    <dbReference type="NCBI Taxonomy" id="2795388"/>
    <lineage>
        <taxon>Bacteria</taxon>
        <taxon>Pseudomonadati</taxon>
        <taxon>Pseudomonadota</taxon>
        <taxon>Gammaproteobacteria</taxon>
        <taxon>Oceanospirillales</taxon>
        <taxon>Oceanospirillaceae</taxon>
        <taxon>Marinomonas</taxon>
    </lineage>
</organism>
<gene>
    <name evidence="1" type="ORF">I8J31_15930</name>
</gene>
<keyword evidence="2" id="KW-1185">Reference proteome</keyword>
<evidence type="ECO:0000313" key="1">
    <source>
        <dbReference type="EMBL" id="MBJ7539167.1"/>
    </source>
</evidence>
<reference evidence="1" key="1">
    <citation type="submission" date="2020-12" db="EMBL/GenBank/DDBJ databases">
        <title>Marinomonas arctica sp. nov., a psychrotolerant bacterium isolated from the Arctic.</title>
        <authorList>
            <person name="Zhang Y."/>
        </authorList>
    </citation>
    <scope>NUCLEOTIDE SEQUENCE</scope>
    <source>
        <strain evidence="1">C1424</strain>
    </source>
</reference>
<protein>
    <recommendedName>
        <fullName evidence="3">Transposase</fullName>
    </recommendedName>
</protein>
<comment type="caution">
    <text evidence="1">The sequence shown here is derived from an EMBL/GenBank/DDBJ whole genome shotgun (WGS) entry which is preliminary data.</text>
</comment>
<name>A0A934N2Y4_9GAMM</name>
<sequence>MVLDQSYNISEDCHSVGIAETVFLHWITQLKQERQGDISFDSKALTPEQ</sequence>
<evidence type="ECO:0000313" key="2">
    <source>
        <dbReference type="Proteomes" id="UP000628710"/>
    </source>
</evidence>
<proteinExistence type="predicted"/>
<dbReference type="AlphaFoldDB" id="A0A934N2Y4"/>
<dbReference type="Proteomes" id="UP000628710">
    <property type="component" value="Unassembled WGS sequence"/>
</dbReference>
<accession>A0A934N2Y4</accession>
<dbReference type="EMBL" id="JAEMNX010000021">
    <property type="protein sequence ID" value="MBJ7539167.1"/>
    <property type="molecule type" value="Genomic_DNA"/>
</dbReference>
<evidence type="ECO:0008006" key="3">
    <source>
        <dbReference type="Google" id="ProtNLM"/>
    </source>
</evidence>
<dbReference type="RefSeq" id="WP_199469567.1">
    <property type="nucleotide sequence ID" value="NZ_JAEMNX010000021.1"/>
</dbReference>